<proteinExistence type="predicted"/>
<evidence type="ECO:0000313" key="3">
    <source>
        <dbReference type="EMBL" id="PPQ68558.1"/>
    </source>
</evidence>
<accession>A0A409VQP4</accession>
<name>A0A409VQP4_9AGAR</name>
<dbReference type="Proteomes" id="UP000284706">
    <property type="component" value="Unassembled WGS sequence"/>
</dbReference>
<reference evidence="3 4" key="1">
    <citation type="journal article" date="2018" name="Evol. Lett.">
        <title>Horizontal gene cluster transfer increased hallucinogenic mushroom diversity.</title>
        <authorList>
            <person name="Reynolds H.T."/>
            <person name="Vijayakumar V."/>
            <person name="Gluck-Thaler E."/>
            <person name="Korotkin H.B."/>
            <person name="Matheny P.B."/>
            <person name="Slot J.C."/>
        </authorList>
    </citation>
    <scope>NUCLEOTIDE SEQUENCE [LARGE SCALE GENOMIC DNA]</scope>
    <source>
        <strain evidence="3 4">SRW20</strain>
    </source>
</reference>
<protein>
    <submittedName>
        <fullName evidence="3">Uncharacterized protein</fullName>
    </submittedName>
</protein>
<dbReference type="EMBL" id="NHYE01005593">
    <property type="protein sequence ID" value="PPQ68558.1"/>
    <property type="molecule type" value="Genomic_DNA"/>
</dbReference>
<dbReference type="InParanoid" id="A0A409VQP4"/>
<keyword evidence="4" id="KW-1185">Reference proteome</keyword>
<evidence type="ECO:0000256" key="1">
    <source>
        <dbReference type="SAM" id="Coils"/>
    </source>
</evidence>
<organism evidence="3 4">
    <name type="scientific">Gymnopilus dilepis</name>
    <dbReference type="NCBI Taxonomy" id="231916"/>
    <lineage>
        <taxon>Eukaryota</taxon>
        <taxon>Fungi</taxon>
        <taxon>Dikarya</taxon>
        <taxon>Basidiomycota</taxon>
        <taxon>Agaricomycotina</taxon>
        <taxon>Agaricomycetes</taxon>
        <taxon>Agaricomycetidae</taxon>
        <taxon>Agaricales</taxon>
        <taxon>Agaricineae</taxon>
        <taxon>Hymenogastraceae</taxon>
        <taxon>Gymnopilus</taxon>
    </lineage>
</organism>
<evidence type="ECO:0000256" key="2">
    <source>
        <dbReference type="SAM" id="MobiDB-lite"/>
    </source>
</evidence>
<keyword evidence="1" id="KW-0175">Coiled coil</keyword>
<dbReference type="AlphaFoldDB" id="A0A409VQP4"/>
<comment type="caution">
    <text evidence="3">The sequence shown here is derived from an EMBL/GenBank/DDBJ whole genome shotgun (WGS) entry which is preliminary data.</text>
</comment>
<gene>
    <name evidence="3" type="ORF">CVT26_003367</name>
</gene>
<feature type="region of interest" description="Disordered" evidence="2">
    <location>
        <begin position="229"/>
        <end position="276"/>
    </location>
</feature>
<evidence type="ECO:0000313" key="4">
    <source>
        <dbReference type="Proteomes" id="UP000284706"/>
    </source>
</evidence>
<sequence>MSLHLDNFVSLDAQSTAWDSKFGSLAFEVFVVKKSSRMPSLSNPTGPIPSPSPENREQYPERYIFLLLFFVVFFRLVQVLKGYQNERLRREADELDELDADGFDEEDDSDDIASISSQIIPYSSTPGSPSFDHYDLIRSHDIPATPRSGQHNSVTSTAFRFPLTVPSLPTEILRAQKVQHLLTELRKSISLAQQDAESDVHRRRIRKLRRQLRDAMRLDVEYHVPLPSSVLVDSPPPYSDVTQALSHPSHPRPSAEADDLPLKSQPMPTLPEDPCV</sequence>
<feature type="coiled-coil region" evidence="1">
    <location>
        <begin position="191"/>
        <end position="218"/>
    </location>
</feature>